<dbReference type="GeneID" id="77474843"/>
<dbReference type="Proteomes" id="UP000478836">
    <property type="component" value="Unassembled WGS sequence"/>
</dbReference>
<evidence type="ECO:0000313" key="3">
    <source>
        <dbReference type="EMBL" id="KAB1866295.1"/>
    </source>
</evidence>
<feature type="domain" description="DUF2786" evidence="2">
    <location>
        <begin position="9"/>
        <end position="42"/>
    </location>
</feature>
<protein>
    <submittedName>
        <fullName evidence="3">DUF2786 domain-containing protein</fullName>
    </submittedName>
</protein>
<gene>
    <name evidence="3" type="ORF">F6A08_00210</name>
</gene>
<name>A0ABQ6V793_9MICO</name>
<evidence type="ECO:0000259" key="2">
    <source>
        <dbReference type="Pfam" id="PF10979"/>
    </source>
</evidence>
<feature type="region of interest" description="Disordered" evidence="1">
    <location>
        <begin position="203"/>
        <end position="241"/>
    </location>
</feature>
<comment type="caution">
    <text evidence="3">The sequence shown here is derived from an EMBL/GenBank/DDBJ whole genome shotgun (WGS) entry which is preliminary data.</text>
</comment>
<organism evidence="3 4">
    <name type="scientific">Microbacterium algeriense</name>
    <dbReference type="NCBI Taxonomy" id="2615184"/>
    <lineage>
        <taxon>Bacteria</taxon>
        <taxon>Bacillati</taxon>
        <taxon>Actinomycetota</taxon>
        <taxon>Actinomycetes</taxon>
        <taxon>Micrococcales</taxon>
        <taxon>Microbacteriaceae</taxon>
        <taxon>Microbacterium</taxon>
    </lineage>
</organism>
<dbReference type="RefSeq" id="WP_151458267.1">
    <property type="nucleotide sequence ID" value="NZ_WAAO01000001.1"/>
</dbReference>
<evidence type="ECO:0000256" key="1">
    <source>
        <dbReference type="SAM" id="MobiDB-lite"/>
    </source>
</evidence>
<evidence type="ECO:0000313" key="4">
    <source>
        <dbReference type="Proteomes" id="UP000478836"/>
    </source>
</evidence>
<accession>A0ABQ6V793</accession>
<dbReference type="EMBL" id="WAAO01000001">
    <property type="protein sequence ID" value="KAB1866295.1"/>
    <property type="molecule type" value="Genomic_DNA"/>
</dbReference>
<dbReference type="InterPro" id="IPR024498">
    <property type="entry name" value="DUF2786"/>
</dbReference>
<reference evidence="4" key="1">
    <citation type="submission" date="2019-09" db="EMBL/GenBank/DDBJ databases">
        <title>Whole genome sequencing of Microbacterium maritypicum.</title>
        <authorList>
            <person name="Lenchi N."/>
        </authorList>
    </citation>
    <scope>NUCLEOTIDE SEQUENCE [LARGE SCALE GENOMIC DNA]</scope>
    <source>
        <strain evidence="4">G1</strain>
    </source>
</reference>
<keyword evidence="4" id="KW-1185">Reference proteome</keyword>
<proteinExistence type="predicted"/>
<sequence length="241" mass="26603">MGDGKLELIEKLLAKAESTTPEEAEALTEHAERLMLKYGIDQAQVDERRRRQGQAPEEIVQEQILFTGTYARDFRELGTGIALALGAVHPLHADRGAGSILYLVGHVSDVAQVRRLTASLEVQAKVAMRAWWAEHRERYHACTESERRRARSGFLRGFAAGAVGRLVEARRAVWEHVGDGTALVLASRRDRVDAAVDRIRTRRGRARGSADGSAFVHGHRSGRQAHTGEGAVTQRRGADDE</sequence>
<dbReference type="Pfam" id="PF10979">
    <property type="entry name" value="DUF2786"/>
    <property type="match status" value="1"/>
</dbReference>